<evidence type="ECO:0000256" key="1">
    <source>
        <dbReference type="ARBA" id="ARBA00022729"/>
    </source>
</evidence>
<dbReference type="CDD" id="cd19963">
    <property type="entry name" value="PBP1_BMP-like"/>
    <property type="match status" value="1"/>
</dbReference>
<accession>A0A7C1H6U5</accession>
<feature type="chain" id="PRO_5027825142" evidence="2">
    <location>
        <begin position="20"/>
        <end position="350"/>
    </location>
</feature>
<dbReference type="Proteomes" id="UP000886198">
    <property type="component" value="Unassembled WGS sequence"/>
</dbReference>
<dbReference type="GO" id="GO:0005886">
    <property type="term" value="C:plasma membrane"/>
    <property type="evidence" value="ECO:0007669"/>
    <property type="project" value="InterPro"/>
</dbReference>
<evidence type="ECO:0000259" key="3">
    <source>
        <dbReference type="Pfam" id="PF02608"/>
    </source>
</evidence>
<organism evidence="4">
    <name type="scientific">Mesotoga infera</name>
    <dbReference type="NCBI Taxonomy" id="1236046"/>
    <lineage>
        <taxon>Bacteria</taxon>
        <taxon>Thermotogati</taxon>
        <taxon>Thermotogota</taxon>
        <taxon>Thermotogae</taxon>
        <taxon>Kosmotogales</taxon>
        <taxon>Kosmotogaceae</taxon>
        <taxon>Mesotoga</taxon>
    </lineage>
</organism>
<evidence type="ECO:0000313" key="4">
    <source>
        <dbReference type="EMBL" id="HDP77227.1"/>
    </source>
</evidence>
<dbReference type="PANTHER" id="PTHR43208:SF1">
    <property type="entry name" value="ABC TRANSPORTER SUBSTRATE-BINDING PROTEIN"/>
    <property type="match status" value="1"/>
</dbReference>
<dbReference type="AlphaFoldDB" id="A0A7C1H6U5"/>
<dbReference type="EMBL" id="DSBT01000102">
    <property type="protein sequence ID" value="HDP77227.1"/>
    <property type="molecule type" value="Genomic_DNA"/>
</dbReference>
<dbReference type="Gene3D" id="3.40.50.2300">
    <property type="match status" value="2"/>
</dbReference>
<reference evidence="4" key="1">
    <citation type="journal article" date="2020" name="mSystems">
        <title>Genome- and Community-Level Interaction Insights into Carbon Utilization and Element Cycling Functions of Hydrothermarchaeota in Hydrothermal Sediment.</title>
        <authorList>
            <person name="Zhou Z."/>
            <person name="Liu Y."/>
            <person name="Xu W."/>
            <person name="Pan J."/>
            <person name="Luo Z.H."/>
            <person name="Li M."/>
        </authorList>
    </citation>
    <scope>NUCLEOTIDE SEQUENCE [LARGE SCALE GENOMIC DNA]</scope>
    <source>
        <strain evidence="4">SpSt-1179</strain>
    </source>
</reference>
<comment type="caution">
    <text evidence="4">The sequence shown here is derived from an EMBL/GenBank/DDBJ whole genome shotgun (WGS) entry which is preliminary data.</text>
</comment>
<keyword evidence="1 2" id="KW-0732">Signal</keyword>
<feature type="domain" description="ABC transporter substrate-binding protein PnrA-like" evidence="3">
    <location>
        <begin position="23"/>
        <end position="283"/>
    </location>
</feature>
<proteinExistence type="predicted"/>
<dbReference type="Pfam" id="PF02608">
    <property type="entry name" value="Bmp"/>
    <property type="match status" value="1"/>
</dbReference>
<feature type="signal peptide" evidence="2">
    <location>
        <begin position="1"/>
        <end position="19"/>
    </location>
</feature>
<sequence length="350" mass="38460">MRKIFLFFSVLLIAAALMAAPLKVAFIYVAPVGDGGWSTMHNAGRLHVEAVFGDQVVTDFIESVPEGAEAEVVFRGYAQRGYDLVFGTSFGYMDSMVKVAQAFPDSTFMHCSGYMTTDNLGTYFGRMYEPRFLSGLIAGAMTESNIIGYVAAYPIPEVIRGINAFAMGVQYVNPDAKVHVVWSNTWFDPAREKEAAESLLDVGADVITQHQDSPSPQQAAEDRGALSIGYNSDMTAFAPNAFLAAPVWNWGPFYEYVVRNVIEGTWTNEQYWGGIKEGVVEIFVGELVPEGIAKLVKSMREAIVQGLMHPFDGPVYDQTGALRYAEGEKPTDAELLSMDWFVSNVVGKIQ</sequence>
<name>A0A7C1H6U5_9BACT</name>
<dbReference type="InterPro" id="IPR003760">
    <property type="entry name" value="PnrA-like"/>
</dbReference>
<evidence type="ECO:0000256" key="2">
    <source>
        <dbReference type="SAM" id="SignalP"/>
    </source>
</evidence>
<dbReference type="InterPro" id="IPR052910">
    <property type="entry name" value="ABC-Purine-Binding"/>
</dbReference>
<protein>
    <submittedName>
        <fullName evidence="4">BMP family ABC transporter substrate-binding protein</fullName>
    </submittedName>
</protein>
<dbReference type="PANTHER" id="PTHR43208">
    <property type="entry name" value="ABC TRANSPORTER SUBSTRATE-BINDING PROTEIN"/>
    <property type="match status" value="1"/>
</dbReference>
<gene>
    <name evidence="4" type="ORF">ENN47_03405</name>
</gene>